<dbReference type="SUPFAM" id="SSF50022">
    <property type="entry name" value="ISP domain"/>
    <property type="match status" value="1"/>
</dbReference>
<dbReference type="PANTHER" id="PTHR21266">
    <property type="entry name" value="IRON-SULFUR DOMAIN CONTAINING PROTEIN"/>
    <property type="match status" value="1"/>
</dbReference>
<dbReference type="Gene3D" id="2.102.10.10">
    <property type="entry name" value="Rieske [2Fe-2S] iron-sulphur domain"/>
    <property type="match status" value="1"/>
</dbReference>
<dbReference type="PROSITE" id="PS51296">
    <property type="entry name" value="RIESKE"/>
    <property type="match status" value="1"/>
</dbReference>
<evidence type="ECO:0000313" key="7">
    <source>
        <dbReference type="EMBL" id="MDG3004478.1"/>
    </source>
</evidence>
<keyword evidence="8" id="KW-1185">Reference proteome</keyword>
<protein>
    <submittedName>
        <fullName evidence="7">Rieske (2Fe-2S) protein</fullName>
    </submittedName>
</protein>
<feature type="domain" description="Rieske" evidence="6">
    <location>
        <begin position="5"/>
        <end position="99"/>
    </location>
</feature>
<keyword evidence="2" id="KW-0479">Metal-binding</keyword>
<dbReference type="PANTHER" id="PTHR21266:SF60">
    <property type="entry name" value="3-KETOSTEROID-9-ALPHA-MONOOXYGENASE, OXYGENASE COMPONENT"/>
    <property type="match status" value="1"/>
</dbReference>
<evidence type="ECO:0000256" key="3">
    <source>
        <dbReference type="ARBA" id="ARBA00023002"/>
    </source>
</evidence>
<evidence type="ECO:0000256" key="2">
    <source>
        <dbReference type="ARBA" id="ARBA00022723"/>
    </source>
</evidence>
<name>A0ABT6FA54_9BACT</name>
<organism evidence="7 8">
    <name type="scientific">Paludisphaera mucosa</name>
    <dbReference type="NCBI Taxonomy" id="3030827"/>
    <lineage>
        <taxon>Bacteria</taxon>
        <taxon>Pseudomonadati</taxon>
        <taxon>Planctomycetota</taxon>
        <taxon>Planctomycetia</taxon>
        <taxon>Isosphaerales</taxon>
        <taxon>Isosphaeraceae</taxon>
        <taxon>Paludisphaera</taxon>
    </lineage>
</organism>
<dbReference type="EMBL" id="JARRAG010000002">
    <property type="protein sequence ID" value="MDG3004478.1"/>
    <property type="molecule type" value="Genomic_DNA"/>
</dbReference>
<dbReference type="InterPro" id="IPR036922">
    <property type="entry name" value="Rieske_2Fe-2S_sf"/>
</dbReference>
<keyword evidence="4" id="KW-0408">Iron</keyword>
<evidence type="ECO:0000259" key="6">
    <source>
        <dbReference type="PROSITE" id="PS51296"/>
    </source>
</evidence>
<dbReference type="Pfam" id="PF00355">
    <property type="entry name" value="Rieske"/>
    <property type="match status" value="1"/>
</dbReference>
<keyword evidence="5" id="KW-0411">Iron-sulfur</keyword>
<reference evidence="7 8" key="1">
    <citation type="submission" date="2023-03" db="EMBL/GenBank/DDBJ databases">
        <title>Paludisphaera mucosa sp. nov. a novel planctomycete from northern fen.</title>
        <authorList>
            <person name="Ivanova A."/>
        </authorList>
    </citation>
    <scope>NUCLEOTIDE SEQUENCE [LARGE SCALE GENOMIC DNA]</scope>
    <source>
        <strain evidence="7 8">Pla2</strain>
    </source>
</reference>
<evidence type="ECO:0000256" key="4">
    <source>
        <dbReference type="ARBA" id="ARBA00023004"/>
    </source>
</evidence>
<keyword evidence="1" id="KW-0001">2Fe-2S</keyword>
<evidence type="ECO:0000256" key="1">
    <source>
        <dbReference type="ARBA" id="ARBA00022714"/>
    </source>
</evidence>
<dbReference type="InterPro" id="IPR017941">
    <property type="entry name" value="Rieske_2Fe-2S"/>
</dbReference>
<evidence type="ECO:0000256" key="5">
    <source>
        <dbReference type="ARBA" id="ARBA00023014"/>
    </source>
</evidence>
<dbReference type="RefSeq" id="WP_277860835.1">
    <property type="nucleotide sequence ID" value="NZ_JARRAG010000002.1"/>
</dbReference>
<evidence type="ECO:0000313" key="8">
    <source>
        <dbReference type="Proteomes" id="UP001216907"/>
    </source>
</evidence>
<accession>A0ABT6FA54</accession>
<comment type="caution">
    <text evidence="7">The sequence shown here is derived from an EMBL/GenBank/DDBJ whole genome shotgun (WGS) entry which is preliminary data.</text>
</comment>
<dbReference type="Proteomes" id="UP001216907">
    <property type="component" value="Unassembled WGS sequence"/>
</dbReference>
<gene>
    <name evidence="7" type="ORF">PZE19_11895</name>
</gene>
<proteinExistence type="predicted"/>
<sequence length="104" mass="11458">MGGWLYLCRFDEIPEGRGRTVEAAGARLAVLRDGDAVTVLFDRCPHAGGSLGSGWIEDHEVLCPLHRWRFRLRDGRCTTIPGHSANVVESRVESGEVWGRIGQG</sequence>
<keyword evidence="3" id="KW-0560">Oxidoreductase</keyword>
<dbReference type="InterPro" id="IPR050584">
    <property type="entry name" value="Cholesterol_7-desaturase"/>
</dbReference>